<sequence>MEKMIGIKVFEGLRSEGDEFAYISDWIIEEPPPGASTKERYQNQFSQAIVQSILILSFG</sequence>
<name>A0A0E9WIE8_ANGAN</name>
<reference evidence="1" key="2">
    <citation type="journal article" date="2015" name="Fish Shellfish Immunol.">
        <title>Early steps in the European eel (Anguilla anguilla)-Vibrio vulnificus interaction in the gills: Role of the RtxA13 toxin.</title>
        <authorList>
            <person name="Callol A."/>
            <person name="Pajuelo D."/>
            <person name="Ebbesson L."/>
            <person name="Teles M."/>
            <person name="MacKenzie S."/>
            <person name="Amaro C."/>
        </authorList>
    </citation>
    <scope>NUCLEOTIDE SEQUENCE</scope>
</reference>
<organism evidence="1">
    <name type="scientific">Anguilla anguilla</name>
    <name type="common">European freshwater eel</name>
    <name type="synonym">Muraena anguilla</name>
    <dbReference type="NCBI Taxonomy" id="7936"/>
    <lineage>
        <taxon>Eukaryota</taxon>
        <taxon>Metazoa</taxon>
        <taxon>Chordata</taxon>
        <taxon>Craniata</taxon>
        <taxon>Vertebrata</taxon>
        <taxon>Euteleostomi</taxon>
        <taxon>Actinopterygii</taxon>
        <taxon>Neopterygii</taxon>
        <taxon>Teleostei</taxon>
        <taxon>Anguilliformes</taxon>
        <taxon>Anguillidae</taxon>
        <taxon>Anguilla</taxon>
    </lineage>
</organism>
<dbReference type="EMBL" id="GBXM01018393">
    <property type="protein sequence ID" value="JAH90184.1"/>
    <property type="molecule type" value="Transcribed_RNA"/>
</dbReference>
<reference evidence="1" key="1">
    <citation type="submission" date="2014-11" db="EMBL/GenBank/DDBJ databases">
        <authorList>
            <person name="Amaro Gonzalez C."/>
        </authorList>
    </citation>
    <scope>NUCLEOTIDE SEQUENCE</scope>
</reference>
<proteinExistence type="predicted"/>
<evidence type="ECO:0000313" key="1">
    <source>
        <dbReference type="EMBL" id="JAH90184.1"/>
    </source>
</evidence>
<dbReference type="AlphaFoldDB" id="A0A0E9WIE8"/>
<protein>
    <submittedName>
        <fullName evidence="1">Uncharacterized protein</fullName>
    </submittedName>
</protein>
<accession>A0A0E9WIE8</accession>